<protein>
    <submittedName>
        <fullName evidence="1">Uncharacterized protein</fullName>
    </submittedName>
</protein>
<dbReference type="AlphaFoldDB" id="A0A0E9V236"/>
<proteinExistence type="predicted"/>
<sequence>MYAYSSGLVRNRNVRRTVGVRNAQLRCWKASGLHQM</sequence>
<dbReference type="EMBL" id="GBXM01036526">
    <property type="protein sequence ID" value="JAH72051.1"/>
    <property type="molecule type" value="Transcribed_RNA"/>
</dbReference>
<organism evidence="1">
    <name type="scientific">Anguilla anguilla</name>
    <name type="common">European freshwater eel</name>
    <name type="synonym">Muraena anguilla</name>
    <dbReference type="NCBI Taxonomy" id="7936"/>
    <lineage>
        <taxon>Eukaryota</taxon>
        <taxon>Metazoa</taxon>
        <taxon>Chordata</taxon>
        <taxon>Craniata</taxon>
        <taxon>Vertebrata</taxon>
        <taxon>Euteleostomi</taxon>
        <taxon>Actinopterygii</taxon>
        <taxon>Neopterygii</taxon>
        <taxon>Teleostei</taxon>
        <taxon>Anguilliformes</taxon>
        <taxon>Anguillidae</taxon>
        <taxon>Anguilla</taxon>
    </lineage>
</organism>
<reference evidence="1" key="1">
    <citation type="submission" date="2014-11" db="EMBL/GenBank/DDBJ databases">
        <authorList>
            <person name="Amaro Gonzalez C."/>
        </authorList>
    </citation>
    <scope>NUCLEOTIDE SEQUENCE</scope>
</reference>
<dbReference type="EMBL" id="GBXM01027595">
    <property type="protein sequence ID" value="JAH80982.1"/>
    <property type="molecule type" value="Transcribed_RNA"/>
</dbReference>
<accession>A0A0E9V236</accession>
<name>A0A0E9V236_ANGAN</name>
<reference evidence="1" key="2">
    <citation type="journal article" date="2015" name="Fish Shellfish Immunol.">
        <title>Early steps in the European eel (Anguilla anguilla)-Vibrio vulnificus interaction in the gills: Role of the RtxA13 toxin.</title>
        <authorList>
            <person name="Callol A."/>
            <person name="Pajuelo D."/>
            <person name="Ebbesson L."/>
            <person name="Teles M."/>
            <person name="MacKenzie S."/>
            <person name="Amaro C."/>
        </authorList>
    </citation>
    <scope>NUCLEOTIDE SEQUENCE</scope>
</reference>
<evidence type="ECO:0000313" key="1">
    <source>
        <dbReference type="EMBL" id="JAH72051.1"/>
    </source>
</evidence>